<evidence type="ECO:0000259" key="5">
    <source>
        <dbReference type="Pfam" id="PF17932"/>
    </source>
</evidence>
<keyword evidence="2" id="KW-0805">Transcription regulation</keyword>
<evidence type="ECO:0000256" key="4">
    <source>
        <dbReference type="ARBA" id="ARBA00023163"/>
    </source>
</evidence>
<sequence length="204" mass="23010">MTANSSPLGSIHTNRALDAATRLFSAHGSENVDMHTVALAADIDAIDFRRAFPTKLDLSYAVALRCTRRLVSTEDDAVSAAHSPLDRLCTMIRRHITFSWEHRTEQELRRALLPVLRTIYPDRHRELSGLLRGYRARIQGLIEQGRDLQLFARTSREPVTGATVLETLEGILNWYDPDGELTIDQLSDVYVDLVIHHLLGAQRT</sequence>
<dbReference type="EMBL" id="BSQG01000001">
    <property type="protein sequence ID" value="GLU46254.1"/>
    <property type="molecule type" value="Genomic_DNA"/>
</dbReference>
<dbReference type="AlphaFoldDB" id="A0A9W6P353"/>
<dbReference type="InterPro" id="IPR009057">
    <property type="entry name" value="Homeodomain-like_sf"/>
</dbReference>
<dbReference type="Gene3D" id="1.10.357.10">
    <property type="entry name" value="Tetracycline Repressor, domain 2"/>
    <property type="match status" value="1"/>
</dbReference>
<evidence type="ECO:0000313" key="7">
    <source>
        <dbReference type="Proteomes" id="UP001165092"/>
    </source>
</evidence>
<dbReference type="PANTHER" id="PTHR30055">
    <property type="entry name" value="HTH-TYPE TRANSCRIPTIONAL REGULATOR RUTR"/>
    <property type="match status" value="1"/>
</dbReference>
<keyword evidence="4" id="KW-0804">Transcription</keyword>
<protein>
    <recommendedName>
        <fullName evidence="5">HTH-type transcriptional repressor KstR2 C-terminal domain-containing protein</fullName>
    </recommendedName>
</protein>
<feature type="domain" description="HTH-type transcriptional repressor KstR2 C-terminal" evidence="5">
    <location>
        <begin position="83"/>
        <end position="196"/>
    </location>
</feature>
<dbReference type="SUPFAM" id="SSF48498">
    <property type="entry name" value="Tetracyclin repressor-like, C-terminal domain"/>
    <property type="match status" value="1"/>
</dbReference>
<evidence type="ECO:0000256" key="1">
    <source>
        <dbReference type="ARBA" id="ARBA00022491"/>
    </source>
</evidence>
<dbReference type="SUPFAM" id="SSF46689">
    <property type="entry name" value="Homeodomain-like"/>
    <property type="match status" value="1"/>
</dbReference>
<dbReference type="GO" id="GO:0003700">
    <property type="term" value="F:DNA-binding transcription factor activity"/>
    <property type="evidence" value="ECO:0007669"/>
    <property type="project" value="TreeGrafter"/>
</dbReference>
<dbReference type="InterPro" id="IPR050109">
    <property type="entry name" value="HTH-type_TetR-like_transc_reg"/>
</dbReference>
<evidence type="ECO:0000313" key="6">
    <source>
        <dbReference type="EMBL" id="GLU46254.1"/>
    </source>
</evidence>
<dbReference type="Gene3D" id="1.10.10.60">
    <property type="entry name" value="Homeodomain-like"/>
    <property type="match status" value="1"/>
</dbReference>
<dbReference type="InterPro" id="IPR036271">
    <property type="entry name" value="Tet_transcr_reg_TetR-rel_C_sf"/>
</dbReference>
<organism evidence="6 7">
    <name type="scientific">Nocardiopsis ansamitocini</name>
    <dbReference type="NCBI Taxonomy" id="1670832"/>
    <lineage>
        <taxon>Bacteria</taxon>
        <taxon>Bacillati</taxon>
        <taxon>Actinomycetota</taxon>
        <taxon>Actinomycetes</taxon>
        <taxon>Streptosporangiales</taxon>
        <taxon>Nocardiopsidaceae</taxon>
        <taxon>Nocardiopsis</taxon>
    </lineage>
</organism>
<reference evidence="6" key="1">
    <citation type="submission" date="2023-02" db="EMBL/GenBank/DDBJ databases">
        <title>Nocardiopsis ansamitocini NBRC 112285.</title>
        <authorList>
            <person name="Ichikawa N."/>
            <person name="Sato H."/>
            <person name="Tonouchi N."/>
        </authorList>
    </citation>
    <scope>NUCLEOTIDE SEQUENCE</scope>
    <source>
        <strain evidence="6">NBRC 112285</strain>
    </source>
</reference>
<accession>A0A9W6P353</accession>
<proteinExistence type="predicted"/>
<name>A0A9W6P353_9ACTN</name>
<dbReference type="InterPro" id="IPR041490">
    <property type="entry name" value="KstR2_TetR_C"/>
</dbReference>
<dbReference type="Pfam" id="PF17932">
    <property type="entry name" value="TetR_C_24"/>
    <property type="match status" value="1"/>
</dbReference>
<dbReference type="GO" id="GO:0000976">
    <property type="term" value="F:transcription cis-regulatory region binding"/>
    <property type="evidence" value="ECO:0007669"/>
    <property type="project" value="TreeGrafter"/>
</dbReference>
<keyword evidence="3" id="KW-0238">DNA-binding</keyword>
<dbReference type="PANTHER" id="PTHR30055:SF175">
    <property type="entry name" value="HTH-TYPE TRANSCRIPTIONAL REPRESSOR KSTR2"/>
    <property type="match status" value="1"/>
</dbReference>
<evidence type="ECO:0000256" key="2">
    <source>
        <dbReference type="ARBA" id="ARBA00023015"/>
    </source>
</evidence>
<keyword evidence="1" id="KW-0678">Repressor</keyword>
<keyword evidence="7" id="KW-1185">Reference proteome</keyword>
<dbReference type="Proteomes" id="UP001165092">
    <property type="component" value="Unassembled WGS sequence"/>
</dbReference>
<evidence type="ECO:0000256" key="3">
    <source>
        <dbReference type="ARBA" id="ARBA00023125"/>
    </source>
</evidence>
<comment type="caution">
    <text evidence="6">The sequence shown here is derived from an EMBL/GenBank/DDBJ whole genome shotgun (WGS) entry which is preliminary data.</text>
</comment>
<gene>
    <name evidence="6" type="ORF">Nans01_06050</name>
</gene>